<comment type="caution">
    <text evidence="10">Lacks conserved residue(s) required for the propagation of feature annotation.</text>
</comment>
<dbReference type="InterPro" id="IPR002049">
    <property type="entry name" value="LE_dom"/>
</dbReference>
<evidence type="ECO:0000256" key="8">
    <source>
        <dbReference type="ARBA" id="ARBA00023180"/>
    </source>
</evidence>
<dbReference type="AlphaFoldDB" id="A7SW25"/>
<keyword evidence="9 10" id="KW-0424">Laminin EGF-like domain</keyword>
<dbReference type="PRINTS" id="PR00011">
    <property type="entry name" value="EGFLAMININ"/>
</dbReference>
<evidence type="ECO:0000256" key="5">
    <source>
        <dbReference type="ARBA" id="ARBA00022737"/>
    </source>
</evidence>
<feature type="domain" description="Laminin EGF-like" evidence="11">
    <location>
        <begin position="48"/>
        <end position="83"/>
    </location>
</feature>
<evidence type="ECO:0000256" key="3">
    <source>
        <dbReference type="ARBA" id="ARBA00022530"/>
    </source>
</evidence>
<evidence type="ECO:0000313" key="12">
    <source>
        <dbReference type="EMBL" id="EDO32106.1"/>
    </source>
</evidence>
<dbReference type="PANTHER" id="PTHR10574">
    <property type="entry name" value="NETRIN/LAMININ-RELATED"/>
    <property type="match status" value="1"/>
</dbReference>
<keyword evidence="2" id="KW-0964">Secreted</keyword>
<dbReference type="PhylomeDB" id="A7SW25"/>
<comment type="subcellular location">
    <subcellularLocation>
        <location evidence="1">Secreted</location>
        <location evidence="1">Extracellular space</location>
        <location evidence="1">Extracellular matrix</location>
    </subcellularLocation>
</comment>
<evidence type="ECO:0000256" key="10">
    <source>
        <dbReference type="PROSITE-ProRule" id="PRU00460"/>
    </source>
</evidence>
<dbReference type="KEGG" id="nve:5503087"/>
<dbReference type="FunFam" id="2.10.25.10:FF:000094">
    <property type="entry name" value="Laminin subunit alpha-2"/>
    <property type="match status" value="1"/>
</dbReference>
<organism evidence="12 13">
    <name type="scientific">Nematostella vectensis</name>
    <name type="common">Starlet sea anemone</name>
    <dbReference type="NCBI Taxonomy" id="45351"/>
    <lineage>
        <taxon>Eukaryota</taxon>
        <taxon>Metazoa</taxon>
        <taxon>Cnidaria</taxon>
        <taxon>Anthozoa</taxon>
        <taxon>Hexacorallia</taxon>
        <taxon>Actiniaria</taxon>
        <taxon>Edwardsiidae</taxon>
        <taxon>Nematostella</taxon>
    </lineage>
</organism>
<name>A7SW25_NEMVE</name>
<dbReference type="Pfam" id="PF00053">
    <property type="entry name" value="EGF_laminin"/>
    <property type="match status" value="2"/>
</dbReference>
<evidence type="ECO:0000256" key="1">
    <source>
        <dbReference type="ARBA" id="ARBA00004498"/>
    </source>
</evidence>
<reference evidence="12 13" key="1">
    <citation type="journal article" date="2007" name="Science">
        <title>Sea anemone genome reveals ancestral eumetazoan gene repertoire and genomic organization.</title>
        <authorList>
            <person name="Putnam N.H."/>
            <person name="Srivastava M."/>
            <person name="Hellsten U."/>
            <person name="Dirks B."/>
            <person name="Chapman J."/>
            <person name="Salamov A."/>
            <person name="Terry A."/>
            <person name="Shapiro H."/>
            <person name="Lindquist E."/>
            <person name="Kapitonov V.V."/>
            <person name="Jurka J."/>
            <person name="Genikhovich G."/>
            <person name="Grigoriev I.V."/>
            <person name="Lucas S.M."/>
            <person name="Steele R.E."/>
            <person name="Finnerty J.R."/>
            <person name="Technau U."/>
            <person name="Martindale M.Q."/>
            <person name="Rokhsar D.S."/>
        </authorList>
    </citation>
    <scope>NUCLEOTIDE SEQUENCE [LARGE SCALE GENOMIC DNA]</scope>
    <source>
        <strain evidence="13">CH2 X CH6</strain>
    </source>
</reference>
<dbReference type="PANTHER" id="PTHR10574:SF406">
    <property type="entry name" value="LAMININ SUBUNIT ALPHA 5"/>
    <property type="match status" value="1"/>
</dbReference>
<feature type="non-terminal residue" evidence="12">
    <location>
        <position position="83"/>
    </location>
</feature>
<accession>A7SW25</accession>
<dbReference type="Gene3D" id="2.10.25.10">
    <property type="entry name" value="Laminin"/>
    <property type="match status" value="2"/>
</dbReference>
<gene>
    <name evidence="12" type="ORF">NEMVEDRAFT_v1g134742</name>
</gene>
<feature type="disulfide bond" evidence="10">
    <location>
        <begin position="70"/>
        <end position="79"/>
    </location>
</feature>
<dbReference type="STRING" id="45351.A7SW25"/>
<keyword evidence="5" id="KW-0677">Repeat</keyword>
<evidence type="ECO:0000256" key="6">
    <source>
        <dbReference type="ARBA" id="ARBA00023054"/>
    </source>
</evidence>
<evidence type="ECO:0000259" key="11">
    <source>
        <dbReference type="PROSITE" id="PS50027"/>
    </source>
</evidence>
<keyword evidence="7 10" id="KW-1015">Disulfide bond</keyword>
<evidence type="ECO:0000256" key="9">
    <source>
        <dbReference type="ARBA" id="ARBA00023292"/>
    </source>
</evidence>
<dbReference type="PROSITE" id="PS50027">
    <property type="entry name" value="EGF_LAM_2"/>
    <property type="match status" value="2"/>
</dbReference>
<keyword evidence="3" id="KW-0272">Extracellular matrix</keyword>
<proteinExistence type="predicted"/>
<dbReference type="HOGENOM" id="CLU_182678_0_0_1"/>
<dbReference type="FunFam" id="2.10.25.10:FF:000135">
    <property type="entry name" value="Laminin subunit beta 4"/>
    <property type="match status" value="1"/>
</dbReference>
<dbReference type="InterPro" id="IPR050440">
    <property type="entry name" value="Laminin/Netrin_ECM"/>
</dbReference>
<evidence type="ECO:0000256" key="7">
    <source>
        <dbReference type="ARBA" id="ARBA00023157"/>
    </source>
</evidence>
<sequence length="83" mass="9119">CKCNKFGSIHQQCNESGTCKCKNNTTGEKCEWCEWGFFGLPKKECQPCACNKTGSYNSSTCDRETGQCKCKPGVAGQNCDRCS</sequence>
<feature type="non-terminal residue" evidence="12">
    <location>
        <position position="1"/>
    </location>
</feature>
<dbReference type="EMBL" id="DS469850">
    <property type="protein sequence ID" value="EDO32106.1"/>
    <property type="molecule type" value="Genomic_DNA"/>
</dbReference>
<dbReference type="SUPFAM" id="SSF57196">
    <property type="entry name" value="EGF/Laminin"/>
    <property type="match status" value="2"/>
</dbReference>
<evidence type="ECO:0000256" key="2">
    <source>
        <dbReference type="ARBA" id="ARBA00022525"/>
    </source>
</evidence>
<feature type="disulfide bond" evidence="10">
    <location>
        <begin position="21"/>
        <end position="30"/>
    </location>
</feature>
<dbReference type="PROSITE" id="PS01248">
    <property type="entry name" value="EGF_LAM_1"/>
    <property type="match status" value="1"/>
</dbReference>
<dbReference type="OMA" id="ICDELYG"/>
<dbReference type="SMART" id="SM00180">
    <property type="entry name" value="EGF_Lam"/>
    <property type="match status" value="2"/>
</dbReference>
<keyword evidence="8" id="KW-0325">Glycoprotein</keyword>
<dbReference type="Proteomes" id="UP000001593">
    <property type="component" value="Unassembled WGS sequence"/>
</dbReference>
<dbReference type="InParanoid" id="A7SW25"/>
<evidence type="ECO:0000256" key="4">
    <source>
        <dbReference type="ARBA" id="ARBA00022729"/>
    </source>
</evidence>
<protein>
    <recommendedName>
        <fullName evidence="11">Laminin EGF-like domain-containing protein</fullName>
    </recommendedName>
</protein>
<dbReference type="CDD" id="cd00055">
    <property type="entry name" value="EGF_Lam"/>
    <property type="match status" value="2"/>
</dbReference>
<keyword evidence="6" id="KW-0175">Coiled coil</keyword>
<feature type="disulfide bond" evidence="10">
    <location>
        <begin position="1"/>
        <end position="13"/>
    </location>
</feature>
<feature type="domain" description="Laminin EGF-like" evidence="11">
    <location>
        <begin position="1"/>
        <end position="47"/>
    </location>
</feature>
<dbReference type="eggNOG" id="KOG1836">
    <property type="taxonomic scope" value="Eukaryota"/>
</dbReference>
<keyword evidence="13" id="KW-1185">Reference proteome</keyword>
<keyword evidence="4" id="KW-0732">Signal</keyword>
<evidence type="ECO:0000313" key="13">
    <source>
        <dbReference type="Proteomes" id="UP000001593"/>
    </source>
</evidence>